<dbReference type="Pfam" id="PF00023">
    <property type="entry name" value="Ank"/>
    <property type="match status" value="2"/>
</dbReference>
<dbReference type="PRINTS" id="PR01415">
    <property type="entry name" value="ANKYRIN"/>
</dbReference>
<dbReference type="GO" id="GO:0004672">
    <property type="term" value="F:protein kinase activity"/>
    <property type="evidence" value="ECO:0007669"/>
    <property type="project" value="InterPro"/>
</dbReference>
<feature type="repeat" description="ANK" evidence="3">
    <location>
        <begin position="683"/>
        <end position="715"/>
    </location>
</feature>
<evidence type="ECO:0000259" key="4">
    <source>
        <dbReference type="PROSITE" id="PS50011"/>
    </source>
</evidence>
<sequence length="740" mass="82538">MDCHTSPPGEFRDFKRDDFEETWIKVAEGRFGQVYEVKVKLWREKCALKTFDATLCANVYRKIKEELSNITKLKFKYIMSVYGVCSEATAVVMEYMSNGSLNKLLANHNFMWPKKFQMIHEISMAMNFLHCMKPPLLHLNLKTSNILLDDHLHVKISDFGIMHWEEGMSKTALMECLTARGNINYIPPEVFTQCPDSPGTAFDVYSFGIVMWEILTQQKPYTGCSVTKVLLQVSKGKRPGLEMIPEKRPQECDELISIMKQCWDGNPWMRSKFSDIVRKTEALNELVKIPGLISAHRNGDAEQKSNNPWMFYPMHKVSSDGILSMLSKKDFSSFRQTVKGEDVHMQFSGQKSLLHFTVASGDAESVKHVLSMGAEVNCTTARGYTPLIIAVLKRFYNIILLLLEHGASATQGDEDQWTPMHFAAQNGDDRTIRLLLEKGAEAHAQDKAGWTALHLACQNGHETVARLLLSRLSEDAIVEHEQDEGRTALHLASFYGHINIVKLLLGRVADPNVTDYSFSTALHLATEQGHNRVVRLLLINEVKTEMSDIRGYSPLHLAALKGHAGICRQLLSNGANPNSKTDQGWTPMHLAAIRGHEAVVVLLESKGGSVNVKGQNGWTPLHLACRQSKSDVVEKLLASSADPNIKEDSEGWTPLHIACASVCFRSVINLLLEKADVNAVNSGNVTPLHLAAQYGSLPIVNGLLMNGADRTLADSSGFTALDVAQRCEKWDIVDILKNQS</sequence>
<feature type="repeat" description="ANK" evidence="3">
    <location>
        <begin position="583"/>
        <end position="615"/>
    </location>
</feature>
<feature type="repeat" description="ANK" evidence="3">
    <location>
        <begin position="484"/>
        <end position="516"/>
    </location>
</feature>
<keyword evidence="6" id="KW-1185">Reference proteome</keyword>
<dbReference type="PANTHER" id="PTHR24171">
    <property type="entry name" value="ANKYRIN REPEAT DOMAIN-CONTAINING PROTEIN 39-RELATED"/>
    <property type="match status" value="1"/>
</dbReference>
<dbReference type="InterPro" id="IPR036770">
    <property type="entry name" value="Ankyrin_rpt-contain_sf"/>
</dbReference>
<dbReference type="Pfam" id="PF07714">
    <property type="entry name" value="PK_Tyr_Ser-Thr"/>
    <property type="match status" value="1"/>
</dbReference>
<accession>A0A3Q2P0M8</accession>
<feature type="repeat" description="ANK" evidence="3">
    <location>
        <begin position="650"/>
        <end position="682"/>
    </location>
</feature>
<dbReference type="GeneTree" id="ENSGT00940000162060"/>
<feature type="repeat" description="ANK" evidence="3">
    <location>
        <begin position="415"/>
        <end position="447"/>
    </location>
</feature>
<dbReference type="Pfam" id="PF12796">
    <property type="entry name" value="Ank_2"/>
    <property type="match status" value="3"/>
</dbReference>
<dbReference type="STRING" id="8078.ENSFHEP00000005135"/>
<dbReference type="SMART" id="SM00248">
    <property type="entry name" value="ANK"/>
    <property type="match status" value="11"/>
</dbReference>
<dbReference type="PROSITE" id="PS50011">
    <property type="entry name" value="PROTEIN_KINASE_DOM"/>
    <property type="match status" value="1"/>
</dbReference>
<evidence type="ECO:0000256" key="1">
    <source>
        <dbReference type="ARBA" id="ARBA00022737"/>
    </source>
</evidence>
<protein>
    <submittedName>
        <fullName evidence="5">Ankyrin repeat and kinase domain containing 1</fullName>
    </submittedName>
</protein>
<dbReference type="InterPro" id="IPR011009">
    <property type="entry name" value="Kinase-like_dom_sf"/>
</dbReference>
<dbReference type="SUPFAM" id="SSF48403">
    <property type="entry name" value="Ankyrin repeat"/>
    <property type="match status" value="1"/>
</dbReference>
<organism evidence="5 6">
    <name type="scientific">Fundulus heteroclitus</name>
    <name type="common">Killifish</name>
    <name type="synonym">Mummichog</name>
    <dbReference type="NCBI Taxonomy" id="8078"/>
    <lineage>
        <taxon>Eukaryota</taxon>
        <taxon>Metazoa</taxon>
        <taxon>Chordata</taxon>
        <taxon>Craniata</taxon>
        <taxon>Vertebrata</taxon>
        <taxon>Euteleostomi</taxon>
        <taxon>Actinopterygii</taxon>
        <taxon>Neopterygii</taxon>
        <taxon>Teleostei</taxon>
        <taxon>Neoteleostei</taxon>
        <taxon>Acanthomorphata</taxon>
        <taxon>Ovalentaria</taxon>
        <taxon>Atherinomorphae</taxon>
        <taxon>Cyprinodontiformes</taxon>
        <taxon>Fundulidae</taxon>
        <taxon>Fundulus</taxon>
    </lineage>
</organism>
<proteinExistence type="predicted"/>
<keyword evidence="2 3" id="KW-0040">ANK repeat</keyword>
<dbReference type="InterPro" id="IPR001245">
    <property type="entry name" value="Ser-Thr/Tyr_kinase_cat_dom"/>
</dbReference>
<evidence type="ECO:0000313" key="5">
    <source>
        <dbReference type="Ensembl" id="ENSFHEP00000005135.1"/>
    </source>
</evidence>
<dbReference type="GO" id="GO:0046959">
    <property type="term" value="P:habituation"/>
    <property type="evidence" value="ECO:0007669"/>
    <property type="project" value="Ensembl"/>
</dbReference>
<dbReference type="GO" id="GO:0005524">
    <property type="term" value="F:ATP binding"/>
    <property type="evidence" value="ECO:0007669"/>
    <property type="project" value="InterPro"/>
</dbReference>
<feature type="repeat" description="ANK" evidence="3">
    <location>
        <begin position="382"/>
        <end position="414"/>
    </location>
</feature>
<feature type="repeat" description="ANK" evidence="3">
    <location>
        <begin position="550"/>
        <end position="582"/>
    </location>
</feature>
<dbReference type="PROSITE" id="PS50088">
    <property type="entry name" value="ANK_REPEAT"/>
    <property type="match status" value="11"/>
</dbReference>
<evidence type="ECO:0000256" key="3">
    <source>
        <dbReference type="PROSITE-ProRule" id="PRU00023"/>
    </source>
</evidence>
<feature type="repeat" description="ANK" evidence="3">
    <location>
        <begin position="616"/>
        <end position="648"/>
    </location>
</feature>
<dbReference type="InterPro" id="IPR000719">
    <property type="entry name" value="Prot_kinase_dom"/>
</dbReference>
<name>A0A3Q2P0M8_FUNHE</name>
<dbReference type="Proteomes" id="UP000265000">
    <property type="component" value="Unplaced"/>
</dbReference>
<dbReference type="AlphaFoldDB" id="A0A3Q2P0M8"/>
<feature type="repeat" description="ANK" evidence="3">
    <location>
        <begin position="448"/>
        <end position="480"/>
    </location>
</feature>
<feature type="repeat" description="ANK" evidence="3">
    <location>
        <begin position="349"/>
        <end position="381"/>
    </location>
</feature>
<dbReference type="SUPFAM" id="SSF56112">
    <property type="entry name" value="Protein kinase-like (PK-like)"/>
    <property type="match status" value="1"/>
</dbReference>
<evidence type="ECO:0000313" key="6">
    <source>
        <dbReference type="Proteomes" id="UP000265000"/>
    </source>
</evidence>
<dbReference type="Gene3D" id="1.25.40.20">
    <property type="entry name" value="Ankyrin repeat-containing domain"/>
    <property type="match status" value="4"/>
</dbReference>
<feature type="repeat" description="ANK" evidence="3">
    <location>
        <begin position="517"/>
        <end position="549"/>
    </location>
</feature>
<dbReference type="Gene3D" id="1.10.510.10">
    <property type="entry name" value="Transferase(Phosphotransferase) domain 1"/>
    <property type="match status" value="1"/>
</dbReference>
<dbReference type="PROSITE" id="PS50297">
    <property type="entry name" value="ANK_REP_REGION"/>
    <property type="match status" value="8"/>
</dbReference>
<dbReference type="GO" id="GO:0001964">
    <property type="term" value="P:startle response"/>
    <property type="evidence" value="ECO:0007669"/>
    <property type="project" value="Ensembl"/>
</dbReference>
<evidence type="ECO:0000256" key="2">
    <source>
        <dbReference type="ARBA" id="ARBA00023043"/>
    </source>
</evidence>
<dbReference type="PANTHER" id="PTHR24171:SF10">
    <property type="entry name" value="ANKYRIN REPEAT DOMAIN-CONTAINING PROTEIN 29-LIKE"/>
    <property type="match status" value="1"/>
</dbReference>
<feature type="domain" description="Protein kinase" evidence="4">
    <location>
        <begin position="20"/>
        <end position="283"/>
    </location>
</feature>
<dbReference type="Ensembl" id="ENSFHET00000007677.1">
    <property type="protein sequence ID" value="ENSFHEP00000005135.1"/>
    <property type="gene ID" value="ENSFHEG00000006197.1"/>
</dbReference>
<keyword evidence="1" id="KW-0677">Repeat</keyword>
<reference evidence="5" key="2">
    <citation type="submission" date="2025-09" db="UniProtKB">
        <authorList>
            <consortium name="Ensembl"/>
        </authorList>
    </citation>
    <scope>IDENTIFICATION</scope>
</reference>
<dbReference type="InterPro" id="IPR002110">
    <property type="entry name" value="Ankyrin_rpt"/>
</dbReference>
<reference evidence="5" key="1">
    <citation type="submission" date="2025-08" db="UniProtKB">
        <authorList>
            <consortium name="Ensembl"/>
        </authorList>
    </citation>
    <scope>IDENTIFICATION</scope>
</reference>